<evidence type="ECO:0000256" key="11">
    <source>
        <dbReference type="PIRSR" id="PIRSR600760-2"/>
    </source>
</evidence>
<evidence type="ECO:0000256" key="10">
    <source>
        <dbReference type="ARBA" id="ARBA00047481"/>
    </source>
</evidence>
<dbReference type="InterPro" id="IPR015421">
    <property type="entry name" value="PyrdxlP-dep_Trfase_major"/>
</dbReference>
<accession>A0A7S4BZX8</accession>
<evidence type="ECO:0000256" key="6">
    <source>
        <dbReference type="ARBA" id="ARBA00022679"/>
    </source>
</evidence>
<comment type="cofactor">
    <cofactor evidence="1">
        <name>pyridoxal 5'-phosphate</name>
        <dbReference type="ChEBI" id="CHEBI:597326"/>
    </cofactor>
</comment>
<evidence type="ECO:0000256" key="1">
    <source>
        <dbReference type="ARBA" id="ARBA00001933"/>
    </source>
</evidence>
<keyword evidence="9" id="KW-0663">Pyridoxal phosphate</keyword>
<comment type="pathway">
    <text evidence="2">Amino-acid biosynthesis; L-histidine biosynthesis; L-histidine from 5-phospho-alpha-D-ribose 1-diphosphate: step 7/9.</text>
</comment>
<keyword evidence="5" id="KW-0032">Aminotransferase</keyword>
<organism evidence="13">
    <name type="scientific">Chrysotila carterae</name>
    <name type="common">Marine alga</name>
    <name type="synonym">Syracosphaera carterae</name>
    <dbReference type="NCBI Taxonomy" id="13221"/>
    <lineage>
        <taxon>Eukaryota</taxon>
        <taxon>Haptista</taxon>
        <taxon>Haptophyta</taxon>
        <taxon>Prymnesiophyceae</taxon>
        <taxon>Isochrysidales</taxon>
        <taxon>Isochrysidaceae</taxon>
        <taxon>Chrysotila</taxon>
    </lineage>
</organism>
<protein>
    <recommendedName>
        <fullName evidence="4">histidinol-phosphate transaminase</fullName>
        <ecNumber evidence="4">2.6.1.9</ecNumber>
    </recommendedName>
</protein>
<evidence type="ECO:0000256" key="5">
    <source>
        <dbReference type="ARBA" id="ARBA00022576"/>
    </source>
</evidence>
<dbReference type="AlphaFoldDB" id="A0A7S4BZX8"/>
<dbReference type="Pfam" id="PF00459">
    <property type="entry name" value="Inositol_P"/>
    <property type="match status" value="1"/>
</dbReference>
<feature type="binding site" evidence="11">
    <location>
        <position position="93"/>
    </location>
    <ligand>
        <name>Mg(2+)</name>
        <dbReference type="ChEBI" id="CHEBI:18420"/>
        <label>2</label>
    </ligand>
</feature>
<dbReference type="EC" id="2.6.1.9" evidence="4"/>
<dbReference type="EMBL" id="HBIZ01055215">
    <property type="protein sequence ID" value="CAE0782586.1"/>
    <property type="molecule type" value="Transcribed_RNA"/>
</dbReference>
<comment type="similarity">
    <text evidence="3">Belongs to the inositol monophosphatase superfamily.</text>
</comment>
<name>A0A7S4BZX8_CHRCT</name>
<keyword evidence="8 11" id="KW-0460">Magnesium</keyword>
<evidence type="ECO:0000256" key="9">
    <source>
        <dbReference type="ARBA" id="ARBA00022898"/>
    </source>
</evidence>
<evidence type="ECO:0000259" key="12">
    <source>
        <dbReference type="Pfam" id="PF00155"/>
    </source>
</evidence>
<dbReference type="Gene3D" id="3.30.540.10">
    <property type="entry name" value="Fructose-1,6-Bisphosphatase, subunit A, domain 1"/>
    <property type="match status" value="1"/>
</dbReference>
<evidence type="ECO:0000313" key="13">
    <source>
        <dbReference type="EMBL" id="CAE0782586.1"/>
    </source>
</evidence>
<dbReference type="GO" id="GO:0030170">
    <property type="term" value="F:pyridoxal phosphate binding"/>
    <property type="evidence" value="ECO:0007669"/>
    <property type="project" value="InterPro"/>
</dbReference>
<dbReference type="Gene3D" id="3.40.190.80">
    <property type="match status" value="1"/>
</dbReference>
<feature type="domain" description="Aminotransferase class I/classII large" evidence="12">
    <location>
        <begin position="314"/>
        <end position="630"/>
    </location>
</feature>
<dbReference type="PROSITE" id="PS00629">
    <property type="entry name" value="IMP_1"/>
    <property type="match status" value="1"/>
</dbReference>
<dbReference type="Gene3D" id="3.40.640.10">
    <property type="entry name" value="Type I PLP-dependent aspartate aminotransferase-like (Major domain)"/>
    <property type="match status" value="1"/>
</dbReference>
<dbReference type="CDD" id="cd01641">
    <property type="entry name" value="Bacterial_IMPase_like_1"/>
    <property type="match status" value="1"/>
</dbReference>
<dbReference type="InterPro" id="IPR004839">
    <property type="entry name" value="Aminotransferase_I/II_large"/>
</dbReference>
<keyword evidence="7 11" id="KW-0479">Metal-binding</keyword>
<dbReference type="PRINTS" id="PR00377">
    <property type="entry name" value="IMPHPHTASES"/>
</dbReference>
<comment type="cofactor">
    <cofactor evidence="11">
        <name>Mg(2+)</name>
        <dbReference type="ChEBI" id="CHEBI:18420"/>
    </cofactor>
</comment>
<feature type="binding site" evidence="11">
    <location>
        <position position="220"/>
    </location>
    <ligand>
        <name>Mg(2+)</name>
        <dbReference type="ChEBI" id="CHEBI:18420"/>
        <label>2</label>
    </ligand>
</feature>
<dbReference type="SUPFAM" id="SSF56655">
    <property type="entry name" value="Carbohydrate phosphatase"/>
    <property type="match status" value="1"/>
</dbReference>
<dbReference type="PANTHER" id="PTHR42885">
    <property type="entry name" value="HISTIDINOL-PHOSPHATE AMINOTRANSFERASE-RELATED"/>
    <property type="match status" value="1"/>
</dbReference>
<dbReference type="SUPFAM" id="SSF53383">
    <property type="entry name" value="PLP-dependent transferases"/>
    <property type="match status" value="1"/>
</dbReference>
<sequence length="636" mass="69435">MPDSAFLHELCDFAEELAKAAAAEILPFWRKPIVVESKIDSERPVEESPVTIADRNAEKAMRALIEARYPTHGVIGEELGSVREGAEYCWVLDPIDGTKSFITGKPLFGTLIGLCFHGAPIVGVIDQCVLKERWVGVVGGGTKLNGTLVHTRSASTELKETMLYATTPEMFSSGFETERFDAVRASVKRTLYGCDCYAYGLLAAGFGADLVVEADLCVYDYAALVPVVLGAGGLMTDWSGQPLTLQRHGFSHGRVVAAANATIHAAALELLATPSENGSNGKPHSVLKPHLRELAPYKPPLDGRSPDQHILLDFNERTIPVPEHIPAAITKHMATKGLQCYPAYGDLNENIAEYAGVPADQCMFTNGSDQGIDLIIRACCASGTEAIIPAPTFAMYEQAALTENLVIKRPFFTRERGFPTDEVIAAVNDKTSLIVLSNPNNPTGTPIAKADMVKIALFAPNCAILIDECYYEFMPPESSMKNELARLPNVFVTRTFSKTWGIPSLRLGYLLSAEHNIRALCSVRGPYDVNQLSVVAVRAAMSAPQYVFDYVKEHNTIARPAFERYLDKKGIVYWPSSANYIFCYFPEPMELEAKLRARGILVRPKKDADGVTGLRVSIGTAAQTDQLISTLEQLLP</sequence>
<dbReference type="PANTHER" id="PTHR42885:SF2">
    <property type="entry name" value="HISTIDINOL-PHOSPHATE AMINOTRANSFERASE"/>
    <property type="match status" value="1"/>
</dbReference>
<evidence type="ECO:0000256" key="8">
    <source>
        <dbReference type="ARBA" id="ARBA00022842"/>
    </source>
</evidence>
<feature type="binding site" evidence="11">
    <location>
        <position position="95"/>
    </location>
    <ligand>
        <name>Mg(2+)</name>
        <dbReference type="ChEBI" id="CHEBI:18420"/>
        <label>1</label>
        <note>catalytic</note>
    </ligand>
</feature>
<feature type="binding site" evidence="11">
    <location>
        <position position="77"/>
    </location>
    <ligand>
        <name>Mg(2+)</name>
        <dbReference type="ChEBI" id="CHEBI:18420"/>
        <label>1</label>
        <note>catalytic</note>
    </ligand>
</feature>
<keyword evidence="6" id="KW-0808">Transferase</keyword>
<feature type="binding site" evidence="11">
    <location>
        <position position="96"/>
    </location>
    <ligand>
        <name>Mg(2+)</name>
        <dbReference type="ChEBI" id="CHEBI:18420"/>
        <label>1</label>
        <note>catalytic</note>
    </ligand>
</feature>
<dbReference type="Pfam" id="PF00155">
    <property type="entry name" value="Aminotran_1_2"/>
    <property type="match status" value="1"/>
</dbReference>
<dbReference type="GO" id="GO:0004400">
    <property type="term" value="F:histidinol-phosphate transaminase activity"/>
    <property type="evidence" value="ECO:0007669"/>
    <property type="project" value="UniProtKB-EC"/>
</dbReference>
<dbReference type="InterPro" id="IPR015422">
    <property type="entry name" value="PyrdxlP-dep_Trfase_small"/>
</dbReference>
<dbReference type="InterPro" id="IPR020583">
    <property type="entry name" value="Inositol_monoP_metal-BS"/>
</dbReference>
<evidence type="ECO:0000256" key="7">
    <source>
        <dbReference type="ARBA" id="ARBA00022723"/>
    </source>
</evidence>
<dbReference type="Gene3D" id="3.90.1150.10">
    <property type="entry name" value="Aspartate Aminotransferase, domain 1"/>
    <property type="match status" value="1"/>
</dbReference>
<dbReference type="InterPro" id="IPR000760">
    <property type="entry name" value="Inositol_monophosphatase-like"/>
</dbReference>
<gene>
    <name evidence="13" type="ORF">PCAR00345_LOCUS35288</name>
</gene>
<dbReference type="GO" id="GO:0046872">
    <property type="term" value="F:metal ion binding"/>
    <property type="evidence" value="ECO:0007669"/>
    <property type="project" value="UniProtKB-KW"/>
</dbReference>
<evidence type="ECO:0000256" key="3">
    <source>
        <dbReference type="ARBA" id="ARBA00009759"/>
    </source>
</evidence>
<dbReference type="InterPro" id="IPR015424">
    <property type="entry name" value="PyrdxlP-dep_Trfase"/>
</dbReference>
<comment type="catalytic activity">
    <reaction evidence="10">
        <text>L-histidinol phosphate + 2-oxoglutarate = 3-(imidazol-4-yl)-2-oxopropyl phosphate + L-glutamate</text>
        <dbReference type="Rhea" id="RHEA:23744"/>
        <dbReference type="ChEBI" id="CHEBI:16810"/>
        <dbReference type="ChEBI" id="CHEBI:29985"/>
        <dbReference type="ChEBI" id="CHEBI:57766"/>
        <dbReference type="ChEBI" id="CHEBI:57980"/>
        <dbReference type="EC" id="2.6.1.9"/>
    </reaction>
</comment>
<evidence type="ECO:0000256" key="4">
    <source>
        <dbReference type="ARBA" id="ARBA00012748"/>
    </source>
</evidence>
<proteinExistence type="inferred from homology"/>
<dbReference type="CDD" id="cd00609">
    <property type="entry name" value="AAT_like"/>
    <property type="match status" value="1"/>
</dbReference>
<evidence type="ECO:0000256" key="2">
    <source>
        <dbReference type="ARBA" id="ARBA00005011"/>
    </source>
</evidence>
<reference evidence="13" key="1">
    <citation type="submission" date="2021-01" db="EMBL/GenBank/DDBJ databases">
        <authorList>
            <person name="Corre E."/>
            <person name="Pelletier E."/>
            <person name="Niang G."/>
            <person name="Scheremetjew M."/>
            <person name="Finn R."/>
            <person name="Kale V."/>
            <person name="Holt S."/>
            <person name="Cochrane G."/>
            <person name="Meng A."/>
            <person name="Brown T."/>
            <person name="Cohen L."/>
        </authorList>
    </citation>
    <scope>NUCLEOTIDE SEQUENCE</scope>
    <source>
        <strain evidence="13">CCMP645</strain>
    </source>
</reference>